<accession>A0A5C5ZM80</accession>
<evidence type="ECO:0000313" key="3">
    <source>
        <dbReference type="Proteomes" id="UP000315440"/>
    </source>
</evidence>
<dbReference type="InterPro" id="IPR036439">
    <property type="entry name" value="Dockerin_dom_sf"/>
</dbReference>
<dbReference type="AlphaFoldDB" id="A0A5C5ZM80"/>
<evidence type="ECO:0000313" key="2">
    <source>
        <dbReference type="EMBL" id="TWT88552.1"/>
    </source>
</evidence>
<evidence type="ECO:0008006" key="4">
    <source>
        <dbReference type="Google" id="ProtNLM"/>
    </source>
</evidence>
<sequence length="431" mass="44754" precursor="true">MLRSVRETKPAARALAAKVLAACGLTLLLLAAPRAAAQQYVYATSYFGVAEEDEDPTLHGVMRIDLSTGIASTFVPEGAAGMSFPNDIAVGPHDGNLYVAAGRNILRFSGVDGSPMGAAGNDPGVFARFSFLNGPQSLLFEEDGTLYASTLTGGVATFDPMGDRGASLANGLVLPGGMAFAPGGGIAVDVGNFSTFGDGGVELIKDGQVTTLVTRDQDPEEFNGATSLAYTRAPGDYDGDGTVTSADHDVWVDAFGTNDPAADGNGDGVVDAADFTVWRDHLGETARLLATDFLGNKIVSFALDGSDLTEWAVTPPEIPDPLPDGVDEQYASNFPSGMTVTDGGTVLVSTMGLTRRPDNRGAILEYDFDGNLLRVVADGLPAMTSIALALPATPPALAAVPEPHALALGVLSLMAIRLRRSNRPTRRESAF</sequence>
<dbReference type="Gene3D" id="1.10.1330.10">
    <property type="entry name" value="Dockerin domain"/>
    <property type="match status" value="1"/>
</dbReference>
<proteinExistence type="predicted"/>
<feature type="signal peptide" evidence="1">
    <location>
        <begin position="1"/>
        <end position="37"/>
    </location>
</feature>
<gene>
    <name evidence="2" type="ORF">Mal64_20350</name>
</gene>
<evidence type="ECO:0000256" key="1">
    <source>
        <dbReference type="SAM" id="SignalP"/>
    </source>
</evidence>
<dbReference type="PROSITE" id="PS00018">
    <property type="entry name" value="EF_HAND_1"/>
    <property type="match status" value="1"/>
</dbReference>
<dbReference type="EMBL" id="SJPQ01000002">
    <property type="protein sequence ID" value="TWT88552.1"/>
    <property type="molecule type" value="Genomic_DNA"/>
</dbReference>
<organism evidence="2 3">
    <name type="scientific">Pseudobythopirellula maris</name>
    <dbReference type="NCBI Taxonomy" id="2527991"/>
    <lineage>
        <taxon>Bacteria</taxon>
        <taxon>Pseudomonadati</taxon>
        <taxon>Planctomycetota</taxon>
        <taxon>Planctomycetia</taxon>
        <taxon>Pirellulales</taxon>
        <taxon>Lacipirellulaceae</taxon>
        <taxon>Pseudobythopirellula</taxon>
    </lineage>
</organism>
<dbReference type="Gene3D" id="2.120.10.30">
    <property type="entry name" value="TolB, C-terminal domain"/>
    <property type="match status" value="1"/>
</dbReference>
<protein>
    <recommendedName>
        <fullName evidence="4">PEP-CTERM protein-sorting domain-containing protein</fullName>
    </recommendedName>
</protein>
<dbReference type="Proteomes" id="UP000315440">
    <property type="component" value="Unassembled WGS sequence"/>
</dbReference>
<comment type="caution">
    <text evidence="2">The sequence shown here is derived from an EMBL/GenBank/DDBJ whole genome shotgun (WGS) entry which is preliminary data.</text>
</comment>
<feature type="chain" id="PRO_5022680373" description="PEP-CTERM protein-sorting domain-containing protein" evidence="1">
    <location>
        <begin position="38"/>
        <end position="431"/>
    </location>
</feature>
<dbReference type="SUPFAM" id="SSF63829">
    <property type="entry name" value="Calcium-dependent phosphotriesterase"/>
    <property type="match status" value="1"/>
</dbReference>
<dbReference type="InterPro" id="IPR011042">
    <property type="entry name" value="6-blade_b-propeller_TolB-like"/>
</dbReference>
<keyword evidence="3" id="KW-1185">Reference proteome</keyword>
<dbReference type="GO" id="GO:0000272">
    <property type="term" value="P:polysaccharide catabolic process"/>
    <property type="evidence" value="ECO:0007669"/>
    <property type="project" value="InterPro"/>
</dbReference>
<reference evidence="2 3" key="1">
    <citation type="submission" date="2019-02" db="EMBL/GenBank/DDBJ databases">
        <title>Deep-cultivation of Planctomycetes and their phenomic and genomic characterization uncovers novel biology.</title>
        <authorList>
            <person name="Wiegand S."/>
            <person name="Jogler M."/>
            <person name="Boedeker C."/>
            <person name="Pinto D."/>
            <person name="Vollmers J."/>
            <person name="Rivas-Marin E."/>
            <person name="Kohn T."/>
            <person name="Peeters S.H."/>
            <person name="Heuer A."/>
            <person name="Rast P."/>
            <person name="Oberbeckmann S."/>
            <person name="Bunk B."/>
            <person name="Jeske O."/>
            <person name="Meyerdierks A."/>
            <person name="Storesund J.E."/>
            <person name="Kallscheuer N."/>
            <person name="Luecker S."/>
            <person name="Lage O.M."/>
            <person name="Pohl T."/>
            <person name="Merkel B.J."/>
            <person name="Hornburger P."/>
            <person name="Mueller R.-W."/>
            <person name="Bruemmer F."/>
            <person name="Labrenz M."/>
            <person name="Spormann A.M."/>
            <person name="Op Den Camp H."/>
            <person name="Overmann J."/>
            <person name="Amann R."/>
            <person name="Jetten M.S.M."/>
            <person name="Mascher T."/>
            <person name="Medema M.H."/>
            <person name="Devos D.P."/>
            <person name="Kaster A.-K."/>
            <person name="Ovreas L."/>
            <person name="Rohde M."/>
            <person name="Galperin M.Y."/>
            <person name="Jogler C."/>
        </authorList>
    </citation>
    <scope>NUCLEOTIDE SEQUENCE [LARGE SCALE GENOMIC DNA]</scope>
    <source>
        <strain evidence="2 3">Mal64</strain>
    </source>
</reference>
<dbReference type="SUPFAM" id="SSF63446">
    <property type="entry name" value="Type I dockerin domain"/>
    <property type="match status" value="1"/>
</dbReference>
<dbReference type="InterPro" id="IPR018247">
    <property type="entry name" value="EF_Hand_1_Ca_BS"/>
</dbReference>
<name>A0A5C5ZM80_9BACT</name>
<keyword evidence="1" id="KW-0732">Signal</keyword>